<evidence type="ECO:0000256" key="3">
    <source>
        <dbReference type="ARBA" id="ARBA00023082"/>
    </source>
</evidence>
<name>A0A2T0WEH0_9BACT</name>
<keyword evidence="2" id="KW-0805">Transcription regulation</keyword>
<dbReference type="OrthoDB" id="764811at2"/>
<dbReference type="GO" id="GO:0006352">
    <property type="term" value="P:DNA-templated transcription initiation"/>
    <property type="evidence" value="ECO:0007669"/>
    <property type="project" value="InterPro"/>
</dbReference>
<dbReference type="SUPFAM" id="SSF88946">
    <property type="entry name" value="Sigma2 domain of RNA polymerase sigma factors"/>
    <property type="match status" value="1"/>
</dbReference>
<comment type="similarity">
    <text evidence="1">Belongs to the sigma-70 factor family. ECF subfamily.</text>
</comment>
<evidence type="ECO:0000256" key="2">
    <source>
        <dbReference type="ARBA" id="ARBA00023015"/>
    </source>
</evidence>
<evidence type="ECO:0000313" key="8">
    <source>
        <dbReference type="Proteomes" id="UP000238157"/>
    </source>
</evidence>
<keyword evidence="4" id="KW-0804">Transcription</keyword>
<protein>
    <submittedName>
        <fullName evidence="7">RNA polymerase sigma-70 factor (ECF subfamily)</fullName>
    </submittedName>
</protein>
<dbReference type="InterPro" id="IPR007627">
    <property type="entry name" value="RNA_pol_sigma70_r2"/>
</dbReference>
<keyword evidence="3" id="KW-0731">Sigma factor</keyword>
<gene>
    <name evidence="7" type="ORF">CLW00_11415</name>
</gene>
<dbReference type="GO" id="GO:0003677">
    <property type="term" value="F:DNA binding"/>
    <property type="evidence" value="ECO:0007669"/>
    <property type="project" value="InterPro"/>
</dbReference>
<dbReference type="InterPro" id="IPR013249">
    <property type="entry name" value="RNA_pol_sigma70_r4_t2"/>
</dbReference>
<evidence type="ECO:0000313" key="7">
    <source>
        <dbReference type="EMBL" id="PRY85108.1"/>
    </source>
</evidence>
<dbReference type="Proteomes" id="UP000238157">
    <property type="component" value="Unassembled WGS sequence"/>
</dbReference>
<evidence type="ECO:0000256" key="4">
    <source>
        <dbReference type="ARBA" id="ARBA00023163"/>
    </source>
</evidence>
<evidence type="ECO:0000259" key="6">
    <source>
        <dbReference type="Pfam" id="PF08281"/>
    </source>
</evidence>
<comment type="caution">
    <text evidence="7">The sequence shown here is derived from an EMBL/GenBank/DDBJ whole genome shotgun (WGS) entry which is preliminary data.</text>
</comment>
<organism evidence="7 8">
    <name type="scientific">Mongoliibacter ruber</name>
    <dbReference type="NCBI Taxonomy" id="1750599"/>
    <lineage>
        <taxon>Bacteria</taxon>
        <taxon>Pseudomonadati</taxon>
        <taxon>Bacteroidota</taxon>
        <taxon>Cytophagia</taxon>
        <taxon>Cytophagales</taxon>
        <taxon>Cyclobacteriaceae</taxon>
        <taxon>Mongoliibacter</taxon>
    </lineage>
</organism>
<dbReference type="Gene3D" id="1.10.1740.10">
    <property type="match status" value="1"/>
</dbReference>
<dbReference type="Gene3D" id="1.10.10.10">
    <property type="entry name" value="Winged helix-like DNA-binding domain superfamily/Winged helix DNA-binding domain"/>
    <property type="match status" value="1"/>
</dbReference>
<evidence type="ECO:0000256" key="1">
    <source>
        <dbReference type="ARBA" id="ARBA00010641"/>
    </source>
</evidence>
<accession>A0A2T0WEH0</accession>
<dbReference type="NCBIfam" id="TIGR02937">
    <property type="entry name" value="sigma70-ECF"/>
    <property type="match status" value="1"/>
</dbReference>
<dbReference type="PANTHER" id="PTHR43133:SF46">
    <property type="entry name" value="RNA POLYMERASE SIGMA-70 FACTOR ECF SUBFAMILY"/>
    <property type="match status" value="1"/>
</dbReference>
<dbReference type="Pfam" id="PF04542">
    <property type="entry name" value="Sigma70_r2"/>
    <property type="match status" value="1"/>
</dbReference>
<evidence type="ECO:0000259" key="5">
    <source>
        <dbReference type="Pfam" id="PF04542"/>
    </source>
</evidence>
<dbReference type="InterPro" id="IPR014284">
    <property type="entry name" value="RNA_pol_sigma-70_dom"/>
</dbReference>
<dbReference type="SUPFAM" id="SSF88659">
    <property type="entry name" value="Sigma3 and sigma4 domains of RNA polymerase sigma factors"/>
    <property type="match status" value="1"/>
</dbReference>
<dbReference type="InterPro" id="IPR013324">
    <property type="entry name" value="RNA_pol_sigma_r3/r4-like"/>
</dbReference>
<feature type="domain" description="RNA polymerase sigma-70 region 2" evidence="5">
    <location>
        <begin position="27"/>
        <end position="94"/>
    </location>
</feature>
<proteinExistence type="inferred from homology"/>
<keyword evidence="8" id="KW-1185">Reference proteome</keyword>
<dbReference type="GO" id="GO:0016987">
    <property type="term" value="F:sigma factor activity"/>
    <property type="evidence" value="ECO:0007669"/>
    <property type="project" value="UniProtKB-KW"/>
</dbReference>
<feature type="domain" description="RNA polymerase sigma factor 70 region 4 type 2" evidence="6">
    <location>
        <begin position="128"/>
        <end position="176"/>
    </location>
</feature>
<dbReference type="EMBL" id="PVTR01000014">
    <property type="protein sequence ID" value="PRY85108.1"/>
    <property type="molecule type" value="Genomic_DNA"/>
</dbReference>
<reference evidence="7 8" key="1">
    <citation type="submission" date="2018-03" db="EMBL/GenBank/DDBJ databases">
        <title>Genomic Encyclopedia of Archaeal and Bacterial Type Strains, Phase II (KMG-II): from individual species to whole genera.</title>
        <authorList>
            <person name="Goeker M."/>
        </authorList>
    </citation>
    <scope>NUCLEOTIDE SEQUENCE [LARGE SCALE GENOMIC DNA]</scope>
    <source>
        <strain evidence="7 8">DSM 27929</strain>
    </source>
</reference>
<dbReference type="PANTHER" id="PTHR43133">
    <property type="entry name" value="RNA POLYMERASE ECF-TYPE SIGMA FACTO"/>
    <property type="match status" value="1"/>
</dbReference>
<dbReference type="Pfam" id="PF08281">
    <property type="entry name" value="Sigma70_r4_2"/>
    <property type="match status" value="1"/>
</dbReference>
<dbReference type="InterPro" id="IPR039425">
    <property type="entry name" value="RNA_pol_sigma-70-like"/>
</dbReference>
<dbReference type="AlphaFoldDB" id="A0A2T0WEH0"/>
<sequence length="201" mass="23260">MNNLDSPSISKLVSQLKEGDQKAFAALFELFSPKLIRTAERMFVSKEDAEGMTQEIFIFIWEKRNKLNPDLSFNAYLLTILKSKLYKKVKADARETAYQKYAIQQKDGESSFTESEVMYEELKLLSTKAIENLPNQQKQIFLWKGLENLTSDEIASKLGLSKRTVENHFYQAKKKLQAEISKEYSIPMKKLMVLLIAFIIK</sequence>
<dbReference type="InterPro" id="IPR013325">
    <property type="entry name" value="RNA_pol_sigma_r2"/>
</dbReference>
<dbReference type="RefSeq" id="WP_106135182.1">
    <property type="nucleotide sequence ID" value="NZ_PVTR01000014.1"/>
</dbReference>
<dbReference type="InterPro" id="IPR036388">
    <property type="entry name" value="WH-like_DNA-bd_sf"/>
</dbReference>